<keyword evidence="4" id="KW-1185">Reference proteome</keyword>
<accession>A0A839YVF0</accession>
<keyword evidence="2" id="KW-0812">Transmembrane</keyword>
<proteinExistence type="predicted"/>
<protein>
    <submittedName>
        <fullName evidence="3">Putative membrane protein</fullName>
    </submittedName>
</protein>
<dbReference type="Proteomes" id="UP000578569">
    <property type="component" value="Unassembled WGS sequence"/>
</dbReference>
<sequence length="73" mass="7721">MSSSGLYFIGFLIVIAGLAYGAMMLGVPPVWIGIGAAILVGFGLMSTITNTKRREPPAGEETRTTTTTTVREE</sequence>
<comment type="caution">
    <text evidence="3">The sequence shown here is derived from an EMBL/GenBank/DDBJ whole genome shotgun (WGS) entry which is preliminary data.</text>
</comment>
<dbReference type="AlphaFoldDB" id="A0A839YVF0"/>
<evidence type="ECO:0000313" key="4">
    <source>
        <dbReference type="Proteomes" id="UP000578569"/>
    </source>
</evidence>
<dbReference type="EMBL" id="JACICF010000001">
    <property type="protein sequence ID" value="MBB3763016.1"/>
    <property type="molecule type" value="Genomic_DNA"/>
</dbReference>
<gene>
    <name evidence="3" type="ORF">FHS50_000039</name>
</gene>
<evidence type="ECO:0000256" key="1">
    <source>
        <dbReference type="SAM" id="MobiDB-lite"/>
    </source>
</evidence>
<reference evidence="3 4" key="1">
    <citation type="submission" date="2020-08" db="EMBL/GenBank/DDBJ databases">
        <title>Genomic Encyclopedia of Type Strains, Phase IV (KMG-IV): sequencing the most valuable type-strain genomes for metagenomic binning, comparative biology and taxonomic classification.</title>
        <authorList>
            <person name="Goeker M."/>
        </authorList>
    </citation>
    <scope>NUCLEOTIDE SEQUENCE [LARGE SCALE GENOMIC DNA]</scope>
    <source>
        <strain evidence="3 4">DSM 24194</strain>
    </source>
</reference>
<feature type="compositionally biased region" description="Basic and acidic residues" evidence="1">
    <location>
        <begin position="52"/>
        <end position="63"/>
    </location>
</feature>
<feature type="region of interest" description="Disordered" evidence="1">
    <location>
        <begin position="51"/>
        <end position="73"/>
    </location>
</feature>
<evidence type="ECO:0000256" key="2">
    <source>
        <dbReference type="SAM" id="Phobius"/>
    </source>
</evidence>
<keyword evidence="2" id="KW-0472">Membrane</keyword>
<organism evidence="3 4">
    <name type="scientific">Sphingomicrobium lutaoense</name>
    <dbReference type="NCBI Taxonomy" id="515949"/>
    <lineage>
        <taxon>Bacteria</taxon>
        <taxon>Pseudomonadati</taxon>
        <taxon>Pseudomonadota</taxon>
        <taxon>Alphaproteobacteria</taxon>
        <taxon>Sphingomonadales</taxon>
        <taxon>Sphingomonadaceae</taxon>
        <taxon>Sphingomicrobium</taxon>
    </lineage>
</organism>
<dbReference type="RefSeq" id="WP_183932350.1">
    <property type="nucleotide sequence ID" value="NZ_JACICF010000001.1"/>
</dbReference>
<evidence type="ECO:0000313" key="3">
    <source>
        <dbReference type="EMBL" id="MBB3763016.1"/>
    </source>
</evidence>
<feature type="compositionally biased region" description="Low complexity" evidence="1">
    <location>
        <begin position="64"/>
        <end position="73"/>
    </location>
</feature>
<feature type="transmembrane region" description="Helical" evidence="2">
    <location>
        <begin position="5"/>
        <end position="23"/>
    </location>
</feature>
<feature type="transmembrane region" description="Helical" evidence="2">
    <location>
        <begin position="29"/>
        <end position="48"/>
    </location>
</feature>
<keyword evidence="2" id="KW-1133">Transmembrane helix</keyword>
<name>A0A839YVF0_9SPHN</name>